<feature type="chain" id="PRO_5009534478" description="LysM domain-containing protein" evidence="2">
    <location>
        <begin position="19"/>
        <end position="167"/>
    </location>
</feature>
<evidence type="ECO:0000313" key="4">
    <source>
        <dbReference type="Proteomes" id="UP000179179"/>
    </source>
</evidence>
<dbReference type="EMBL" id="LYCR01000031">
    <property type="protein sequence ID" value="OGM46485.1"/>
    <property type="molecule type" value="Genomic_DNA"/>
</dbReference>
<protein>
    <recommendedName>
        <fullName evidence="5">LysM domain-containing protein</fullName>
    </recommendedName>
</protein>
<feature type="region of interest" description="Disordered" evidence="1">
    <location>
        <begin position="94"/>
        <end position="145"/>
    </location>
</feature>
<dbReference type="OrthoDB" id="4509595at2759"/>
<evidence type="ECO:0000256" key="2">
    <source>
        <dbReference type="SAM" id="SignalP"/>
    </source>
</evidence>
<dbReference type="STRING" id="109264.A0A1F8A551"/>
<evidence type="ECO:0000313" key="3">
    <source>
        <dbReference type="EMBL" id="OGM46485.1"/>
    </source>
</evidence>
<dbReference type="InterPro" id="IPR036779">
    <property type="entry name" value="LysM_dom_sf"/>
</dbReference>
<dbReference type="Gene3D" id="3.10.350.10">
    <property type="entry name" value="LysM domain"/>
    <property type="match status" value="1"/>
</dbReference>
<reference evidence="3 4" key="1">
    <citation type="journal article" date="2016" name="Genome Biol. Evol.">
        <title>Draft genome sequence of an aflatoxigenic Aspergillus species, A. bombycis.</title>
        <authorList>
            <person name="Moore G.G."/>
            <person name="Mack B.M."/>
            <person name="Beltz S.B."/>
            <person name="Gilbert M.K."/>
        </authorList>
    </citation>
    <scope>NUCLEOTIDE SEQUENCE [LARGE SCALE GENOMIC DNA]</scope>
    <source>
        <strain evidence="4">NRRL 26010</strain>
    </source>
</reference>
<dbReference type="AlphaFoldDB" id="A0A1F8A551"/>
<name>A0A1F8A551_9EURO</name>
<gene>
    <name evidence="3" type="ORF">ABOM_004523</name>
</gene>
<keyword evidence="2" id="KW-0732">Signal</keyword>
<keyword evidence="4" id="KW-1185">Reference proteome</keyword>
<dbReference type="RefSeq" id="XP_022390202.1">
    <property type="nucleotide sequence ID" value="XM_022531652.1"/>
</dbReference>
<evidence type="ECO:0008006" key="5">
    <source>
        <dbReference type="Google" id="ProtNLM"/>
    </source>
</evidence>
<sequence length="167" mass="17602">MGPQLLLVVGLLLQVLSAHKLHPRQSTACDFWVAASYAGETCDTFTRRWRIDRATFLLLNPGTDCSSLADDRTYCVKEKNPSISATATISTTATSPPIVSTTTDSSTATSSTTTDRSTVTSSATSSSSTATRESTTPTASAESTASAPTIPLQITMIVTLLLSLCFI</sequence>
<dbReference type="Proteomes" id="UP000179179">
    <property type="component" value="Unassembled WGS sequence"/>
</dbReference>
<accession>A0A1F8A551</accession>
<evidence type="ECO:0000256" key="1">
    <source>
        <dbReference type="SAM" id="MobiDB-lite"/>
    </source>
</evidence>
<proteinExistence type="predicted"/>
<comment type="caution">
    <text evidence="3">The sequence shown here is derived from an EMBL/GenBank/DDBJ whole genome shotgun (WGS) entry which is preliminary data.</text>
</comment>
<feature type="signal peptide" evidence="2">
    <location>
        <begin position="1"/>
        <end position="18"/>
    </location>
</feature>
<organism evidence="3 4">
    <name type="scientific">Aspergillus bombycis</name>
    <dbReference type="NCBI Taxonomy" id="109264"/>
    <lineage>
        <taxon>Eukaryota</taxon>
        <taxon>Fungi</taxon>
        <taxon>Dikarya</taxon>
        <taxon>Ascomycota</taxon>
        <taxon>Pezizomycotina</taxon>
        <taxon>Eurotiomycetes</taxon>
        <taxon>Eurotiomycetidae</taxon>
        <taxon>Eurotiales</taxon>
        <taxon>Aspergillaceae</taxon>
        <taxon>Aspergillus</taxon>
    </lineage>
</organism>
<dbReference type="GeneID" id="34447913"/>